<dbReference type="EMBL" id="UINC01192270">
    <property type="protein sequence ID" value="SVE07336.1"/>
    <property type="molecule type" value="Genomic_DNA"/>
</dbReference>
<evidence type="ECO:0000313" key="1">
    <source>
        <dbReference type="EMBL" id="SVE07336.1"/>
    </source>
</evidence>
<proteinExistence type="predicted"/>
<sequence>MDKVLNKITKPLQKIKHLRVTMLQYAEEKFPKKQKSGRLLWPEWFKKDFDFINHLEVESLDERSRVCKEDMYRCNHIYNTYKVVYDTI</sequence>
<reference evidence="1" key="1">
    <citation type="submission" date="2018-05" db="EMBL/GenBank/DDBJ databases">
        <authorList>
            <person name="Lanie J.A."/>
            <person name="Ng W.-L."/>
            <person name="Kazmierczak K.M."/>
            <person name="Andrzejewski T.M."/>
            <person name="Davidsen T.M."/>
            <person name="Wayne K.J."/>
            <person name="Tettelin H."/>
            <person name="Glass J.I."/>
            <person name="Rusch D."/>
            <person name="Podicherti R."/>
            <person name="Tsui H.-C.T."/>
            <person name="Winkler M.E."/>
        </authorList>
    </citation>
    <scope>NUCLEOTIDE SEQUENCE</scope>
</reference>
<protein>
    <submittedName>
        <fullName evidence="1">Uncharacterized protein</fullName>
    </submittedName>
</protein>
<dbReference type="AlphaFoldDB" id="A0A383AHG0"/>
<name>A0A383AHG0_9ZZZZ</name>
<accession>A0A383AHG0</accession>
<organism evidence="1">
    <name type="scientific">marine metagenome</name>
    <dbReference type="NCBI Taxonomy" id="408172"/>
    <lineage>
        <taxon>unclassified sequences</taxon>
        <taxon>metagenomes</taxon>
        <taxon>ecological metagenomes</taxon>
    </lineage>
</organism>
<gene>
    <name evidence="1" type="ORF">METZ01_LOCUS460190</name>
</gene>